<feature type="region of interest" description="Disordered" evidence="14">
    <location>
        <begin position="722"/>
        <end position="751"/>
    </location>
</feature>
<dbReference type="Gene3D" id="2.60.470.10">
    <property type="entry name" value="Acid-sensing ion channels like domains"/>
    <property type="match status" value="1"/>
</dbReference>
<dbReference type="PROSITE" id="PS01206">
    <property type="entry name" value="ASC"/>
    <property type="match status" value="1"/>
</dbReference>
<evidence type="ECO:0000256" key="11">
    <source>
        <dbReference type="ARBA" id="ARBA00023201"/>
    </source>
</evidence>
<dbReference type="InterPro" id="IPR020903">
    <property type="entry name" value="ENaC_CS"/>
</dbReference>
<feature type="compositionally biased region" description="Basic and acidic residues" evidence="14">
    <location>
        <begin position="88"/>
        <end position="101"/>
    </location>
</feature>
<keyword evidence="10" id="KW-0325">Glycoprotein</keyword>
<evidence type="ECO:0000256" key="2">
    <source>
        <dbReference type="ARBA" id="ARBA00007193"/>
    </source>
</evidence>
<dbReference type="NCBIfam" id="TIGR00867">
    <property type="entry name" value="deg-1"/>
    <property type="match status" value="1"/>
</dbReference>
<dbReference type="FunFam" id="1.10.287.770:FF:000001">
    <property type="entry name" value="Acid-sensing ion channel subunit 1"/>
    <property type="match status" value="1"/>
</dbReference>
<evidence type="ECO:0000256" key="14">
    <source>
        <dbReference type="SAM" id="MobiDB-lite"/>
    </source>
</evidence>
<evidence type="ECO:0000256" key="5">
    <source>
        <dbReference type="ARBA" id="ARBA00022692"/>
    </source>
</evidence>
<evidence type="ECO:0000256" key="4">
    <source>
        <dbReference type="ARBA" id="ARBA00022461"/>
    </source>
</evidence>
<comment type="subcellular location">
    <subcellularLocation>
        <location evidence="1">Membrane</location>
        <topology evidence="1">Multi-pass membrane protein</topology>
    </subcellularLocation>
</comment>
<evidence type="ECO:0000256" key="13">
    <source>
        <dbReference type="RuleBase" id="RU000679"/>
    </source>
</evidence>
<keyword evidence="5 13" id="KW-0812">Transmembrane</keyword>
<keyword evidence="11 13" id="KW-0739">Sodium transport</keyword>
<evidence type="ECO:0000313" key="17">
    <source>
        <dbReference type="WBParaSite" id="HCON_00165435-00002"/>
    </source>
</evidence>
<feature type="transmembrane region" description="Helical" evidence="15">
    <location>
        <begin position="153"/>
        <end position="174"/>
    </location>
</feature>
<keyword evidence="12 13" id="KW-0407">Ion channel</keyword>
<dbReference type="Pfam" id="PF00858">
    <property type="entry name" value="ASC"/>
    <property type="match status" value="1"/>
</dbReference>
<proteinExistence type="inferred from homology"/>
<sequence>MSLILTVLGNSPSKKLLNTDVDENTETDFTDSYALGRPHSESPTESAVSFQRPTHVAVIEPHNPSYHDMATLHSNPSPIPFKPDYNSDSERRDSFDSDKKGLQGKLKGFGRAAKFTPGCHTNELKHTMIDFGETTTAHGIPMILNTSRPSLRIFWIIFSTVSLICFVFQSLLVVEKYQKKEKIVNVELEFESAPFPAITICNMNPFKNHLARSVPEISETLEAFHQAVTYSNNANNEVQKRRRRDIKQGRYRSVQYEPVYSACNCVKGPDHECLGNDSVPPDLESACICNLDRNDGSTWPCYSTSTWVETICPECNDIGYCNVPNSTGNDSVPCVCQVKMGYCVLRSEARLKRVWEFRGKKMPPANSPFRSDFLAHLKKLGYGNMTDQVAITTKAKEKLILKMSALSPQRRAALGYGKLELIRQCSFNSMQCDIEKEFKLHIDPSFGNCYTFNANPDRVLASSRAGPSYGLRLMVFVNSSDYLPTTEAAGVRITIHSQRECPFPDTFGYSAPTGAISSFGISLRKVTRLPNGGCFNSENPLPLGYIYRDYSYEPEGCYRNCYQKRIISQCKCADPRFPKPSDNIDYCDIRNEAIRDCLTAESIRMTKRKSCRCTHACQQDVYTTTYSAAKWPSGSTRLECSEKDCTQYYNEHAAMLEIYYEQMSYEVLRESESYSIVNLVSDIGGQMGLWLGASVLTAIEIVIFLFNIVTIAITGRLRSTDSLTKEKQADEPTKTVDDPKSPSKKEGYDSH</sequence>
<dbReference type="PRINTS" id="PR01078">
    <property type="entry name" value="AMINACHANNEL"/>
</dbReference>
<keyword evidence="7" id="KW-0915">Sodium</keyword>
<accession>A0A7I5EDK7</accession>
<keyword evidence="3 13" id="KW-0813">Transport</keyword>
<protein>
    <submittedName>
        <fullName evidence="17">Degenerin mec-10</fullName>
    </submittedName>
</protein>
<evidence type="ECO:0000256" key="12">
    <source>
        <dbReference type="ARBA" id="ARBA00023303"/>
    </source>
</evidence>
<keyword evidence="16" id="KW-1185">Reference proteome</keyword>
<reference evidence="17" key="1">
    <citation type="submission" date="2020-12" db="UniProtKB">
        <authorList>
            <consortium name="WormBaseParasite"/>
        </authorList>
    </citation>
    <scope>IDENTIFICATION</scope>
    <source>
        <strain evidence="17">MHco3</strain>
    </source>
</reference>
<evidence type="ECO:0000256" key="3">
    <source>
        <dbReference type="ARBA" id="ARBA00022448"/>
    </source>
</evidence>
<feature type="compositionally biased region" description="Basic and acidic residues" evidence="14">
    <location>
        <begin position="723"/>
        <end position="751"/>
    </location>
</feature>
<feature type="region of interest" description="Disordered" evidence="14">
    <location>
        <begin position="68"/>
        <end position="103"/>
    </location>
</feature>
<keyword evidence="6 15" id="KW-1133">Transmembrane helix</keyword>
<name>A0A7I5EDK7_HAECO</name>
<dbReference type="PANTHER" id="PTHR11690:SF248">
    <property type="entry name" value="PICKPOCKET 17, ISOFORM A"/>
    <property type="match status" value="1"/>
</dbReference>
<feature type="transmembrane region" description="Helical" evidence="15">
    <location>
        <begin position="687"/>
        <end position="713"/>
    </location>
</feature>
<evidence type="ECO:0000256" key="1">
    <source>
        <dbReference type="ARBA" id="ARBA00004141"/>
    </source>
</evidence>
<comment type="similarity">
    <text evidence="2 13">Belongs to the amiloride-sensitive sodium channel (TC 1.A.6) family.</text>
</comment>
<evidence type="ECO:0000256" key="8">
    <source>
        <dbReference type="ARBA" id="ARBA00023065"/>
    </source>
</evidence>
<dbReference type="GO" id="GO:0015280">
    <property type="term" value="F:ligand-gated sodium channel activity"/>
    <property type="evidence" value="ECO:0007669"/>
    <property type="project" value="TreeGrafter"/>
</dbReference>
<dbReference type="WBParaSite" id="HCON_00165435-00002">
    <property type="protein sequence ID" value="HCON_00165435-00002"/>
    <property type="gene ID" value="HCON_00165435"/>
</dbReference>
<dbReference type="InterPro" id="IPR004726">
    <property type="entry name" value="Deg-1"/>
</dbReference>
<dbReference type="Proteomes" id="UP000025227">
    <property type="component" value="Unplaced"/>
</dbReference>
<dbReference type="Gene3D" id="1.10.287.770">
    <property type="entry name" value="YojJ-like"/>
    <property type="match status" value="1"/>
</dbReference>
<keyword evidence="4 13" id="KW-0894">Sodium channel</keyword>
<evidence type="ECO:0000256" key="6">
    <source>
        <dbReference type="ARBA" id="ARBA00022989"/>
    </source>
</evidence>
<dbReference type="OMA" id="NACICNY"/>
<dbReference type="PANTHER" id="PTHR11690">
    <property type="entry name" value="AMILORIDE-SENSITIVE SODIUM CHANNEL-RELATED"/>
    <property type="match status" value="1"/>
</dbReference>
<dbReference type="OrthoDB" id="5874059at2759"/>
<evidence type="ECO:0000256" key="7">
    <source>
        <dbReference type="ARBA" id="ARBA00023053"/>
    </source>
</evidence>
<organism evidence="16 17">
    <name type="scientific">Haemonchus contortus</name>
    <name type="common">Barber pole worm</name>
    <dbReference type="NCBI Taxonomy" id="6289"/>
    <lineage>
        <taxon>Eukaryota</taxon>
        <taxon>Metazoa</taxon>
        <taxon>Ecdysozoa</taxon>
        <taxon>Nematoda</taxon>
        <taxon>Chromadorea</taxon>
        <taxon>Rhabditida</taxon>
        <taxon>Rhabditina</taxon>
        <taxon>Rhabditomorpha</taxon>
        <taxon>Strongyloidea</taxon>
        <taxon>Trichostrongylidae</taxon>
        <taxon>Haemonchus</taxon>
    </lineage>
</organism>
<evidence type="ECO:0000256" key="15">
    <source>
        <dbReference type="SAM" id="Phobius"/>
    </source>
</evidence>
<evidence type="ECO:0000256" key="10">
    <source>
        <dbReference type="ARBA" id="ARBA00023180"/>
    </source>
</evidence>
<dbReference type="InterPro" id="IPR001873">
    <property type="entry name" value="ENaC"/>
</dbReference>
<keyword evidence="8 13" id="KW-0406">Ion transport</keyword>
<dbReference type="AlphaFoldDB" id="A0A7I5EDK7"/>
<evidence type="ECO:0000256" key="9">
    <source>
        <dbReference type="ARBA" id="ARBA00023136"/>
    </source>
</evidence>
<evidence type="ECO:0000313" key="16">
    <source>
        <dbReference type="Proteomes" id="UP000025227"/>
    </source>
</evidence>
<dbReference type="GO" id="GO:0005886">
    <property type="term" value="C:plasma membrane"/>
    <property type="evidence" value="ECO:0007669"/>
    <property type="project" value="TreeGrafter"/>
</dbReference>
<keyword evidence="9 15" id="KW-0472">Membrane</keyword>